<sequence length="335" mass="38260">MGELARHIEIVLLENECVVVPDFGGFMTYYAPAGRVGKIFFPPTRIFGFNPNLKINDGLLVQSYAKKHNVSFSNAEKILKKEVEELVSCLREKGKVDLPNVGEIWCRLNTYEFIPYDNKVATPYLFGLEPFEIKELSELDASSKRKERKNNTLPPFFRYAVATAAGMFFFLFFSPSVENTTVDEKNYAQLLGSDIFKRPRAHIPMIKLIEEEMRNNETVTEQKAPEPVKEEIKEIKNATTAIHRPAVLSKEKKTTVKKVRKYHIITSLAGNSQSIQRNIMILKKNGCPDARIIKIEGVECISAMSFSTIEDAYRKLLLLRRKKSCEDAWIMPAQI</sequence>
<evidence type="ECO:0008006" key="4">
    <source>
        <dbReference type="Google" id="ProtNLM"/>
    </source>
</evidence>
<dbReference type="Pfam" id="PF18174">
    <property type="entry name" value="HU-CCDC81_bac_1"/>
    <property type="match status" value="1"/>
</dbReference>
<feature type="domain" description="CCDC81-like prokaryotic HU" evidence="2">
    <location>
        <begin position="58"/>
        <end position="126"/>
    </location>
</feature>
<reference evidence="3" key="1">
    <citation type="submission" date="2019-03" db="EMBL/GenBank/DDBJ databases">
        <title>Single cell metagenomics reveals metabolic interactions within the superorganism composed of flagellate Streblomastix strix and complex community of Bacteroidetes bacteria on its surface.</title>
        <authorList>
            <person name="Treitli S.C."/>
            <person name="Kolisko M."/>
            <person name="Husnik F."/>
            <person name="Keeling P."/>
            <person name="Hampl V."/>
        </authorList>
    </citation>
    <scope>NUCLEOTIDE SEQUENCE</scope>
    <source>
        <strain evidence="3">STM</strain>
    </source>
</reference>
<evidence type="ECO:0000259" key="1">
    <source>
        <dbReference type="Pfam" id="PF18174"/>
    </source>
</evidence>
<gene>
    <name evidence="3" type="ORF">EZS27_002723</name>
</gene>
<evidence type="ECO:0000313" key="3">
    <source>
        <dbReference type="EMBL" id="KAA6349827.1"/>
    </source>
</evidence>
<dbReference type="EMBL" id="SNRY01000038">
    <property type="protein sequence ID" value="KAA6349827.1"/>
    <property type="molecule type" value="Genomic_DNA"/>
</dbReference>
<name>A0A5J4SV33_9ZZZZ</name>
<feature type="domain" description="CCDC81-like prokaryotic HU" evidence="1">
    <location>
        <begin position="1"/>
        <end position="57"/>
    </location>
</feature>
<organism evidence="3">
    <name type="scientific">termite gut metagenome</name>
    <dbReference type="NCBI Taxonomy" id="433724"/>
    <lineage>
        <taxon>unclassified sequences</taxon>
        <taxon>metagenomes</taxon>
        <taxon>organismal metagenomes</taxon>
    </lineage>
</organism>
<dbReference type="Pfam" id="PF18175">
    <property type="entry name" value="HU-CCDC81_bac_2"/>
    <property type="match status" value="1"/>
</dbReference>
<dbReference type="InterPro" id="IPR041268">
    <property type="entry name" value="HU-CCDC81_bac_2"/>
</dbReference>
<protein>
    <recommendedName>
        <fullName evidence="4">SPOR domain-containing protein</fullName>
    </recommendedName>
</protein>
<proteinExistence type="predicted"/>
<evidence type="ECO:0000259" key="2">
    <source>
        <dbReference type="Pfam" id="PF18175"/>
    </source>
</evidence>
<accession>A0A5J4SV33</accession>
<comment type="caution">
    <text evidence="3">The sequence shown here is derived from an EMBL/GenBank/DDBJ whole genome shotgun (WGS) entry which is preliminary data.</text>
</comment>
<dbReference type="InterPro" id="IPR040495">
    <property type="entry name" value="HU-CCDC81_bac_1"/>
</dbReference>
<dbReference type="AlphaFoldDB" id="A0A5J4SV33"/>